<accession>A0A1B6I018</accession>
<feature type="compositionally biased region" description="Polar residues" evidence="1">
    <location>
        <begin position="80"/>
        <end position="89"/>
    </location>
</feature>
<protein>
    <recommendedName>
        <fullName evidence="3">VWFC domain-containing protein</fullName>
    </recommendedName>
</protein>
<proteinExistence type="predicted"/>
<feature type="region of interest" description="Disordered" evidence="1">
    <location>
        <begin position="67"/>
        <end position="121"/>
    </location>
</feature>
<sequence length="121" mass="12560">HNDPCALEPSNTTVTSGQPCTYAGRLYDSGSHWNDPYDKCTACNCKVPYCDTLDGKLCCTFDVRCSAPGESSRGVDASEASESPQTLLHSTVSGSASSRVSGSASSSVSDANPASADNTQR</sequence>
<evidence type="ECO:0000256" key="1">
    <source>
        <dbReference type="SAM" id="MobiDB-lite"/>
    </source>
</evidence>
<dbReference type="AlphaFoldDB" id="A0A1B6I018"/>
<organism evidence="2">
    <name type="scientific">Homalodisca liturata</name>
    <dbReference type="NCBI Taxonomy" id="320908"/>
    <lineage>
        <taxon>Eukaryota</taxon>
        <taxon>Metazoa</taxon>
        <taxon>Ecdysozoa</taxon>
        <taxon>Arthropoda</taxon>
        <taxon>Hexapoda</taxon>
        <taxon>Insecta</taxon>
        <taxon>Pterygota</taxon>
        <taxon>Neoptera</taxon>
        <taxon>Paraneoptera</taxon>
        <taxon>Hemiptera</taxon>
        <taxon>Auchenorrhyncha</taxon>
        <taxon>Membracoidea</taxon>
        <taxon>Cicadellidae</taxon>
        <taxon>Cicadellinae</taxon>
        <taxon>Proconiini</taxon>
        <taxon>Homalodisca</taxon>
    </lineage>
</organism>
<feature type="non-terminal residue" evidence="2">
    <location>
        <position position="1"/>
    </location>
</feature>
<gene>
    <name evidence="2" type="ORF">g.672</name>
</gene>
<reference evidence="2" key="1">
    <citation type="submission" date="2015-11" db="EMBL/GenBank/DDBJ databases">
        <title>De novo transcriptome assembly of four potential Pierce s Disease insect vectors from Arizona vineyards.</title>
        <authorList>
            <person name="Tassone E.E."/>
        </authorList>
    </citation>
    <scope>NUCLEOTIDE SEQUENCE</scope>
</reference>
<feature type="compositionally biased region" description="Low complexity" evidence="1">
    <location>
        <begin position="90"/>
        <end position="121"/>
    </location>
</feature>
<dbReference type="EMBL" id="GECU01027444">
    <property type="protein sequence ID" value="JAS80262.1"/>
    <property type="molecule type" value="Transcribed_RNA"/>
</dbReference>
<evidence type="ECO:0000313" key="2">
    <source>
        <dbReference type="EMBL" id="JAS80262.1"/>
    </source>
</evidence>
<evidence type="ECO:0008006" key="3">
    <source>
        <dbReference type="Google" id="ProtNLM"/>
    </source>
</evidence>
<name>A0A1B6I018_9HEMI</name>